<evidence type="ECO:0000256" key="5">
    <source>
        <dbReference type="ARBA" id="ARBA00022692"/>
    </source>
</evidence>
<evidence type="ECO:0000259" key="12">
    <source>
        <dbReference type="PROSITE" id="PS50106"/>
    </source>
</evidence>
<name>A0A1G2C6P2_9BACT</name>
<keyword evidence="5 11" id="KW-0812">Transmembrane</keyword>
<gene>
    <name evidence="13" type="ORF">A2122_00230</name>
</gene>
<evidence type="ECO:0000256" key="11">
    <source>
        <dbReference type="RuleBase" id="RU362031"/>
    </source>
</evidence>
<dbReference type="GO" id="GO:0016020">
    <property type="term" value="C:membrane"/>
    <property type="evidence" value="ECO:0007669"/>
    <property type="project" value="UniProtKB-SubCell"/>
</dbReference>
<dbReference type="Gene3D" id="2.30.42.10">
    <property type="match status" value="1"/>
</dbReference>
<evidence type="ECO:0000256" key="3">
    <source>
        <dbReference type="ARBA" id="ARBA00007931"/>
    </source>
</evidence>
<dbReference type="PANTHER" id="PTHR42837:SF2">
    <property type="entry name" value="MEMBRANE METALLOPROTEASE ARASP2, CHLOROPLASTIC-RELATED"/>
    <property type="match status" value="1"/>
</dbReference>
<organism evidence="13 14">
    <name type="scientific">Candidatus Liptonbacteria bacterium GWB1_49_6</name>
    <dbReference type="NCBI Taxonomy" id="1798644"/>
    <lineage>
        <taxon>Bacteria</taxon>
        <taxon>Candidatus Liptoniibacteriota</taxon>
    </lineage>
</organism>
<dbReference type="SMART" id="SM00228">
    <property type="entry name" value="PDZ"/>
    <property type="match status" value="2"/>
</dbReference>
<dbReference type="CDD" id="cd06163">
    <property type="entry name" value="S2P-M50_PDZ_RseP-like"/>
    <property type="match status" value="1"/>
</dbReference>
<dbReference type="InterPro" id="IPR036034">
    <property type="entry name" value="PDZ_sf"/>
</dbReference>
<keyword evidence="8 11" id="KW-1133">Transmembrane helix</keyword>
<dbReference type="STRING" id="1798644.A2122_00230"/>
<dbReference type="PANTHER" id="PTHR42837">
    <property type="entry name" value="REGULATOR OF SIGMA-E PROTEASE RSEP"/>
    <property type="match status" value="1"/>
</dbReference>
<evidence type="ECO:0000256" key="1">
    <source>
        <dbReference type="ARBA" id="ARBA00001947"/>
    </source>
</evidence>
<comment type="cofactor">
    <cofactor evidence="1 11">
        <name>Zn(2+)</name>
        <dbReference type="ChEBI" id="CHEBI:29105"/>
    </cofactor>
</comment>
<proteinExistence type="inferred from homology"/>
<dbReference type="GO" id="GO:0004222">
    <property type="term" value="F:metalloendopeptidase activity"/>
    <property type="evidence" value="ECO:0007669"/>
    <property type="project" value="InterPro"/>
</dbReference>
<evidence type="ECO:0000256" key="6">
    <source>
        <dbReference type="ARBA" id="ARBA00022801"/>
    </source>
</evidence>
<keyword evidence="9 11" id="KW-0482">Metalloprotease</keyword>
<feature type="transmembrane region" description="Helical" evidence="11">
    <location>
        <begin position="114"/>
        <end position="136"/>
    </location>
</feature>
<dbReference type="GO" id="GO:0046872">
    <property type="term" value="F:metal ion binding"/>
    <property type="evidence" value="ECO:0007669"/>
    <property type="project" value="UniProtKB-KW"/>
</dbReference>
<dbReference type="EMBL" id="MHKU01000013">
    <property type="protein sequence ID" value="OGY97035.1"/>
    <property type="molecule type" value="Genomic_DNA"/>
</dbReference>
<keyword evidence="11" id="KW-0479">Metal-binding</keyword>
<comment type="subcellular location">
    <subcellularLocation>
        <location evidence="2">Membrane</location>
        <topology evidence="2">Multi-pass membrane protein</topology>
    </subcellularLocation>
</comment>
<dbReference type="InterPro" id="IPR004387">
    <property type="entry name" value="Pept_M50_Zn"/>
</dbReference>
<dbReference type="Pfam" id="PF02163">
    <property type="entry name" value="Peptidase_M50"/>
    <property type="match status" value="1"/>
</dbReference>
<feature type="transmembrane region" description="Helical" evidence="11">
    <location>
        <begin position="416"/>
        <end position="435"/>
    </location>
</feature>
<dbReference type="AlphaFoldDB" id="A0A1G2C6P2"/>
<evidence type="ECO:0000256" key="2">
    <source>
        <dbReference type="ARBA" id="ARBA00004141"/>
    </source>
</evidence>
<comment type="similarity">
    <text evidence="3 11">Belongs to the peptidase M50B family.</text>
</comment>
<dbReference type="InterPro" id="IPR008915">
    <property type="entry name" value="Peptidase_M50"/>
</dbReference>
<dbReference type="Proteomes" id="UP000176648">
    <property type="component" value="Unassembled WGS sequence"/>
</dbReference>
<accession>A0A1G2C6P2</accession>
<dbReference type="PROSITE" id="PS50106">
    <property type="entry name" value="PDZ"/>
    <property type="match status" value="1"/>
</dbReference>
<protein>
    <recommendedName>
        <fullName evidence="11">Zinc metalloprotease</fullName>
        <ecNumber evidence="11">3.4.24.-</ecNumber>
    </recommendedName>
</protein>
<dbReference type="SUPFAM" id="SSF50156">
    <property type="entry name" value="PDZ domain-like"/>
    <property type="match status" value="2"/>
</dbReference>
<dbReference type="NCBIfam" id="TIGR00054">
    <property type="entry name" value="RIP metalloprotease RseP"/>
    <property type="match status" value="1"/>
</dbReference>
<evidence type="ECO:0000256" key="4">
    <source>
        <dbReference type="ARBA" id="ARBA00022670"/>
    </source>
</evidence>
<comment type="caution">
    <text evidence="13">The sequence shown here is derived from an EMBL/GenBank/DDBJ whole genome shotgun (WGS) entry which is preliminary data.</text>
</comment>
<feature type="transmembrane region" description="Helical" evidence="11">
    <location>
        <begin position="370"/>
        <end position="392"/>
    </location>
</feature>
<evidence type="ECO:0000256" key="10">
    <source>
        <dbReference type="ARBA" id="ARBA00023136"/>
    </source>
</evidence>
<keyword evidence="7 11" id="KW-0862">Zinc</keyword>
<dbReference type="InterPro" id="IPR001478">
    <property type="entry name" value="PDZ"/>
</dbReference>
<evidence type="ECO:0000256" key="7">
    <source>
        <dbReference type="ARBA" id="ARBA00022833"/>
    </source>
</evidence>
<keyword evidence="4 13" id="KW-0645">Protease</keyword>
<dbReference type="GO" id="GO:0006508">
    <property type="term" value="P:proteolysis"/>
    <property type="evidence" value="ECO:0007669"/>
    <property type="project" value="UniProtKB-KW"/>
</dbReference>
<dbReference type="EC" id="3.4.24.-" evidence="11"/>
<evidence type="ECO:0000313" key="13">
    <source>
        <dbReference type="EMBL" id="OGY97035.1"/>
    </source>
</evidence>
<reference evidence="13 14" key="1">
    <citation type="journal article" date="2016" name="Nat. Commun.">
        <title>Thousands of microbial genomes shed light on interconnected biogeochemical processes in an aquifer system.</title>
        <authorList>
            <person name="Anantharaman K."/>
            <person name="Brown C.T."/>
            <person name="Hug L.A."/>
            <person name="Sharon I."/>
            <person name="Castelle C.J."/>
            <person name="Probst A.J."/>
            <person name="Thomas B.C."/>
            <person name="Singh A."/>
            <person name="Wilkins M.J."/>
            <person name="Karaoz U."/>
            <person name="Brodie E.L."/>
            <person name="Williams K.H."/>
            <person name="Hubbard S.S."/>
            <person name="Banfield J.F."/>
        </authorList>
    </citation>
    <scope>NUCLEOTIDE SEQUENCE [LARGE SCALE GENOMIC DNA]</scope>
</reference>
<evidence type="ECO:0000256" key="9">
    <source>
        <dbReference type="ARBA" id="ARBA00023049"/>
    </source>
</evidence>
<keyword evidence="10 11" id="KW-0472">Membrane</keyword>
<feature type="domain" description="PDZ" evidence="12">
    <location>
        <begin position="196"/>
        <end position="236"/>
    </location>
</feature>
<evidence type="ECO:0000256" key="8">
    <source>
        <dbReference type="ARBA" id="ARBA00022989"/>
    </source>
</evidence>
<evidence type="ECO:0000313" key="14">
    <source>
        <dbReference type="Proteomes" id="UP000176648"/>
    </source>
</evidence>
<sequence length="443" mass="47628">MLTAIIVIIGLSLLILGHEAGHFFAAKLFKLRVDEFGFGFPPRMFAWRPKHRIKEGETLRQAQGETEYSFNWLPFGGFVKIAGENDQFDEQSEKPVEDERKRFFYAQTAWRRSVIILAGVFMNFLLGWVLLSAVLAMGIPGAVVVTGVTPSSSALAAGFKENDIIKGYTLVGDLTAEIQKAKTGAISVKVLRETGSVALELAGQGELGLIPDAVFVSKVLPDSPAESAGLREGDIVKGFSSIGSFILYVNANRGERIELELIRNGKTVSAAPIVRMDTEKGGLGVFLAGGTFLSREGLLLTEVGTSKKNIFAAIITGGEETLSLSWLTLKGFGSLIADLVTRASLQEGVVGPIGIFSFANQAGQFGFSNLLYLIAVISINLAVINLVPFPALDGGRFFLILLEKIKGSPISQKIEGAINTVGFALIILLMLALSVRDIAKLFL</sequence>
<keyword evidence="6 11" id="KW-0378">Hydrolase</keyword>